<evidence type="ECO:0000313" key="2">
    <source>
        <dbReference type="Proteomes" id="UP000294963"/>
    </source>
</evidence>
<gene>
    <name evidence="1" type="ORF">EC844_1145</name>
</gene>
<dbReference type="Pfam" id="PF08282">
    <property type="entry name" value="Hydrolase_3"/>
    <property type="match status" value="1"/>
</dbReference>
<comment type="caution">
    <text evidence="1">The sequence shown here is derived from an EMBL/GenBank/DDBJ whole genome shotgun (WGS) entry which is preliminary data.</text>
</comment>
<dbReference type="Proteomes" id="UP000294963">
    <property type="component" value="Unassembled WGS sequence"/>
</dbReference>
<dbReference type="GO" id="GO:0016791">
    <property type="term" value="F:phosphatase activity"/>
    <property type="evidence" value="ECO:0007669"/>
    <property type="project" value="TreeGrafter"/>
</dbReference>
<dbReference type="NCBIfam" id="TIGR01484">
    <property type="entry name" value="HAD-SF-IIB"/>
    <property type="match status" value="1"/>
</dbReference>
<dbReference type="InterPro" id="IPR006379">
    <property type="entry name" value="HAD-SF_hydro_IIB"/>
</dbReference>
<dbReference type="CDD" id="cd07518">
    <property type="entry name" value="HAD_YbiV-Like"/>
    <property type="match status" value="1"/>
</dbReference>
<dbReference type="PANTHER" id="PTHR10000">
    <property type="entry name" value="PHOSPHOSERINE PHOSPHATASE"/>
    <property type="match status" value="1"/>
</dbReference>
<organism evidence="1 2">
    <name type="scientific">Acinetobacter calcoaceticus</name>
    <dbReference type="NCBI Taxonomy" id="471"/>
    <lineage>
        <taxon>Bacteria</taxon>
        <taxon>Pseudomonadati</taxon>
        <taxon>Pseudomonadota</taxon>
        <taxon>Gammaproteobacteria</taxon>
        <taxon>Moraxellales</taxon>
        <taxon>Moraxellaceae</taxon>
        <taxon>Acinetobacter</taxon>
        <taxon>Acinetobacter calcoaceticus/baumannii complex</taxon>
    </lineage>
</organism>
<dbReference type="SFLD" id="SFLDG01140">
    <property type="entry name" value="C2.B:_Phosphomannomutase_and_P"/>
    <property type="match status" value="1"/>
</dbReference>
<dbReference type="GO" id="GO:0000287">
    <property type="term" value="F:magnesium ion binding"/>
    <property type="evidence" value="ECO:0007669"/>
    <property type="project" value="UniProtKB-ARBA"/>
</dbReference>
<dbReference type="Gene3D" id="3.40.50.1000">
    <property type="entry name" value="HAD superfamily/HAD-like"/>
    <property type="match status" value="1"/>
</dbReference>
<dbReference type="GO" id="GO:0005829">
    <property type="term" value="C:cytosol"/>
    <property type="evidence" value="ECO:0007669"/>
    <property type="project" value="TreeGrafter"/>
</dbReference>
<dbReference type="SFLD" id="SFLDS00003">
    <property type="entry name" value="Haloacid_Dehalogenase"/>
    <property type="match status" value="1"/>
</dbReference>
<protein>
    <recommendedName>
        <fullName evidence="3">Hydrolase</fullName>
    </recommendedName>
</protein>
<keyword evidence="2" id="KW-1185">Reference proteome</keyword>
<proteinExistence type="predicted"/>
<dbReference type="PANTHER" id="PTHR10000:SF53">
    <property type="entry name" value="5-AMINO-6-(5-PHOSPHO-D-RIBITYLAMINO)URACIL PHOSPHATASE YBJI-RELATED"/>
    <property type="match status" value="1"/>
</dbReference>
<evidence type="ECO:0008006" key="3">
    <source>
        <dbReference type="Google" id="ProtNLM"/>
    </source>
</evidence>
<dbReference type="EMBL" id="SLVJ01000014">
    <property type="protein sequence ID" value="TCM65768.1"/>
    <property type="molecule type" value="Genomic_DNA"/>
</dbReference>
<dbReference type="InterPro" id="IPR036412">
    <property type="entry name" value="HAD-like_sf"/>
</dbReference>
<dbReference type="AlphaFoldDB" id="A0A4V2R0S3"/>
<dbReference type="InterPro" id="IPR023214">
    <property type="entry name" value="HAD_sf"/>
</dbReference>
<dbReference type="Gene3D" id="3.30.1240.10">
    <property type="match status" value="1"/>
</dbReference>
<dbReference type="SUPFAM" id="SSF56784">
    <property type="entry name" value="HAD-like"/>
    <property type="match status" value="1"/>
</dbReference>
<accession>A0A4V2R0S3</accession>
<sequence length="279" mass="31286">MSVKLIAVDMDSTFLKSDKTYNKARFLDQYAQLKQRGIHFVAASGNPLYTLKNYFPDIADEISYVAENGVYVMQGNTELNYAAFDAALLKQMLGDLNQDFAECLILCAKQCGYIGTAMPEQNLNKIKVYFKQLQQVADLTQIDDQICKITLNTHPDAEQQALALLKTKPYVEQQQVNVVSSGFGFIDLILPNQHKAYGLAFLQQHWGIADQHVLAIGDNYNDLQMVQKAGYGFAMANAVPALKQVARFHAKSNNEEGVLDVIDWVLEGQGQWPLTEKEH</sequence>
<reference evidence="1 2" key="1">
    <citation type="submission" date="2019-03" db="EMBL/GenBank/DDBJ databases">
        <title>Genomic analyses of the natural microbiome of Caenorhabditis elegans.</title>
        <authorList>
            <person name="Samuel B."/>
        </authorList>
    </citation>
    <scope>NUCLEOTIDE SEQUENCE [LARGE SCALE GENOMIC DNA]</scope>
    <source>
        <strain evidence="1 2">JUb89</strain>
    </source>
</reference>
<dbReference type="InterPro" id="IPR000150">
    <property type="entry name" value="Cof"/>
</dbReference>
<dbReference type="OrthoDB" id="3180855at2"/>
<name>A0A4V2R0S3_ACICA</name>
<evidence type="ECO:0000313" key="1">
    <source>
        <dbReference type="EMBL" id="TCM65768.1"/>
    </source>
</evidence>
<dbReference type="NCBIfam" id="TIGR00099">
    <property type="entry name" value="Cof-subfamily"/>
    <property type="match status" value="1"/>
</dbReference>